<dbReference type="AlphaFoldDB" id="A0A2N1MZN9"/>
<reference evidence="1 2" key="2">
    <citation type="submission" date="2017-10" db="EMBL/GenBank/DDBJ databases">
        <title>Extensive intraspecific genome diversity in a model arbuscular mycorrhizal fungus.</title>
        <authorList>
            <person name="Chen E.C.H."/>
            <person name="Morin E."/>
            <person name="Baudet D."/>
            <person name="Noel J."/>
            <person name="Ndikumana S."/>
            <person name="Charron P."/>
            <person name="St-Onge C."/>
            <person name="Giorgi J."/>
            <person name="Grigoriev I.V."/>
            <person name="Roux C."/>
            <person name="Martin F.M."/>
            <person name="Corradi N."/>
        </authorList>
    </citation>
    <scope>NUCLEOTIDE SEQUENCE [LARGE SCALE GENOMIC DNA]</scope>
    <source>
        <strain evidence="1 2">C2</strain>
    </source>
</reference>
<dbReference type="VEuPathDB" id="FungiDB:RhiirFUN_014996"/>
<dbReference type="Proteomes" id="UP000233469">
    <property type="component" value="Unassembled WGS sequence"/>
</dbReference>
<dbReference type="VEuPathDB" id="FungiDB:FUN_007800"/>
<dbReference type="VEuPathDB" id="FungiDB:FUN_024813"/>
<proteinExistence type="predicted"/>
<sequence length="368" mass="43681">MSDRLCLAMILPYILRRFLKLKHLKQRSIDELQENLSVNSGLVINRLIQCWAIIAKCARFCFNLSFNDKSYETSLNSLLKQEITLLSTKEMVHKTFKGAVPHTNSKMIERDLIKRYNTLQALRNIIDGTLDSRYNTLGNGYYQNNIFRSLLSSWYATSVTNYDTREIDEEEINFPVDFICEIRCRIKWKYYEISQNNFEPNMSIDGDIYNGLKIAYKDYFNFLEYIHNRKIVYFNYIIYKVLNDNDESSIIRIRVGDIVEIEEENEGTSYAIVKAIFLHTYNNDKTYPFYFVNWFEKVKGRNGFDTLMTCQKYKICIEREKYLNIFPISLVTSMPKIHFVHQCVDNCLIESHDLSQPYLLNEFFYNAI</sequence>
<comment type="caution">
    <text evidence="1">The sequence shown here is derived from an EMBL/GenBank/DDBJ whole genome shotgun (WGS) entry which is preliminary data.</text>
</comment>
<protein>
    <recommendedName>
        <fullName evidence="3">BAH domain-containing protein</fullName>
    </recommendedName>
</protein>
<evidence type="ECO:0008006" key="3">
    <source>
        <dbReference type="Google" id="ProtNLM"/>
    </source>
</evidence>
<organism evidence="1 2">
    <name type="scientific">Rhizophagus irregularis</name>
    <dbReference type="NCBI Taxonomy" id="588596"/>
    <lineage>
        <taxon>Eukaryota</taxon>
        <taxon>Fungi</taxon>
        <taxon>Fungi incertae sedis</taxon>
        <taxon>Mucoromycota</taxon>
        <taxon>Glomeromycotina</taxon>
        <taxon>Glomeromycetes</taxon>
        <taxon>Glomerales</taxon>
        <taxon>Glomeraceae</taxon>
        <taxon>Rhizophagus</taxon>
    </lineage>
</organism>
<dbReference type="VEuPathDB" id="FungiDB:RhiirA1_468768"/>
<evidence type="ECO:0000313" key="1">
    <source>
        <dbReference type="EMBL" id="PKK67086.1"/>
    </source>
</evidence>
<dbReference type="EMBL" id="LLXL01001006">
    <property type="protein sequence ID" value="PKK67086.1"/>
    <property type="molecule type" value="Genomic_DNA"/>
</dbReference>
<name>A0A2N1MZN9_9GLOM</name>
<reference evidence="1 2" key="1">
    <citation type="submission" date="2016-04" db="EMBL/GenBank/DDBJ databases">
        <title>Genome analyses suggest a sexual origin of heterokaryosis in a supposedly ancient asexual fungus.</title>
        <authorList>
            <person name="Ropars J."/>
            <person name="Sedzielewska K."/>
            <person name="Noel J."/>
            <person name="Charron P."/>
            <person name="Farinelli L."/>
            <person name="Marton T."/>
            <person name="Kruger M."/>
            <person name="Pelin A."/>
            <person name="Brachmann A."/>
            <person name="Corradi N."/>
        </authorList>
    </citation>
    <scope>NUCLEOTIDE SEQUENCE [LARGE SCALE GENOMIC DNA]</scope>
    <source>
        <strain evidence="1 2">C2</strain>
    </source>
</reference>
<accession>A0A2N1MZN9</accession>
<gene>
    <name evidence="1" type="ORF">RhiirC2_783954</name>
</gene>
<evidence type="ECO:0000313" key="2">
    <source>
        <dbReference type="Proteomes" id="UP000233469"/>
    </source>
</evidence>